<protein>
    <recommendedName>
        <fullName evidence="3">RNA polymerase sigma-70 region 4 domain-containing protein</fullName>
    </recommendedName>
</protein>
<proteinExistence type="predicted"/>
<dbReference type="NCBIfam" id="TIGR01636">
    <property type="entry name" value="phage_rinA"/>
    <property type="match status" value="1"/>
</dbReference>
<gene>
    <name evidence="1" type="ORF">PGH26_13700</name>
</gene>
<sequence>MKLTNHLSRVIEDHIYNLADYQKEIQKDIKLGGMNRTLYLQDVRLRELQRITQAIEQVFNELAENKQEFIATLFLEGRTPTIQAAAEQTFTSLSTAKRIKKEFIESIAVKLGWI</sequence>
<evidence type="ECO:0000313" key="2">
    <source>
        <dbReference type="Proteomes" id="UP001303532"/>
    </source>
</evidence>
<evidence type="ECO:0000313" key="1">
    <source>
        <dbReference type="EMBL" id="WOV83919.1"/>
    </source>
</evidence>
<dbReference type="EMBL" id="CP116341">
    <property type="protein sequence ID" value="WOV83919.1"/>
    <property type="molecule type" value="Genomic_DNA"/>
</dbReference>
<accession>A0ABZ0KU02</accession>
<evidence type="ECO:0008006" key="3">
    <source>
        <dbReference type="Google" id="ProtNLM"/>
    </source>
</evidence>
<organism evidence="1 2">
    <name type="scientific">Sporosarcina jeotgali</name>
    <dbReference type="NCBI Taxonomy" id="3020056"/>
    <lineage>
        <taxon>Bacteria</taxon>
        <taxon>Bacillati</taxon>
        <taxon>Bacillota</taxon>
        <taxon>Bacilli</taxon>
        <taxon>Bacillales</taxon>
        <taxon>Caryophanaceae</taxon>
        <taxon>Sporosarcina</taxon>
    </lineage>
</organism>
<dbReference type="InterPro" id="IPR006523">
    <property type="entry name" value="RinA"/>
</dbReference>
<name>A0ABZ0KU02_9BACL</name>
<keyword evidence="2" id="KW-1185">Reference proteome</keyword>
<dbReference type="RefSeq" id="WP_323691607.1">
    <property type="nucleotide sequence ID" value="NZ_CP116341.1"/>
</dbReference>
<reference evidence="1 2" key="1">
    <citation type="submission" date="2023-01" db="EMBL/GenBank/DDBJ databases">
        <title>Sporosarcina sp. nov., isolated from Korean tranditional fermented seafood 'Jeotgal'.</title>
        <authorList>
            <person name="Yang A.-I."/>
        </authorList>
    </citation>
    <scope>NUCLEOTIDE SEQUENCE [LARGE SCALE GENOMIC DNA]</scope>
    <source>
        <strain evidence="1 2">B2O-1</strain>
    </source>
</reference>
<dbReference type="Proteomes" id="UP001303532">
    <property type="component" value="Chromosome"/>
</dbReference>